<keyword evidence="3" id="KW-0175">Coiled coil</keyword>
<keyword evidence="4" id="KW-0812">Transmembrane</keyword>
<feature type="domain" description="GGDEF" evidence="6">
    <location>
        <begin position="436"/>
        <end position="566"/>
    </location>
</feature>
<reference evidence="7 8" key="1">
    <citation type="submission" date="2017-01" db="EMBL/GenBank/DDBJ databases">
        <authorList>
            <person name="Mah S.A."/>
            <person name="Swanson W.J."/>
            <person name="Moy G.W."/>
            <person name="Vacquier V.D."/>
        </authorList>
    </citation>
    <scope>NUCLEOTIDE SEQUENCE [LARGE SCALE GENOMIC DNA]</scope>
    <source>
        <strain evidence="7 8">DCY110</strain>
    </source>
</reference>
<organism evidence="7 8">
    <name type="scientific">Rhodoferax koreensis</name>
    <dbReference type="NCBI Taxonomy" id="1842727"/>
    <lineage>
        <taxon>Bacteria</taxon>
        <taxon>Pseudomonadati</taxon>
        <taxon>Pseudomonadota</taxon>
        <taxon>Betaproteobacteria</taxon>
        <taxon>Burkholderiales</taxon>
        <taxon>Comamonadaceae</taxon>
        <taxon>Rhodoferax</taxon>
    </lineage>
</organism>
<keyword evidence="4" id="KW-0472">Membrane</keyword>
<dbReference type="CDD" id="cd01949">
    <property type="entry name" value="GGDEF"/>
    <property type="match status" value="1"/>
</dbReference>
<keyword evidence="8" id="KW-1185">Reference proteome</keyword>
<evidence type="ECO:0000259" key="6">
    <source>
        <dbReference type="PROSITE" id="PS50887"/>
    </source>
</evidence>
<dbReference type="PANTHER" id="PTHR45138">
    <property type="entry name" value="REGULATORY COMPONENTS OF SENSORY TRANSDUCTION SYSTEM"/>
    <property type="match status" value="1"/>
</dbReference>
<comment type="catalytic activity">
    <reaction evidence="2">
        <text>2 GTP = 3',3'-c-di-GMP + 2 diphosphate</text>
        <dbReference type="Rhea" id="RHEA:24898"/>
        <dbReference type="ChEBI" id="CHEBI:33019"/>
        <dbReference type="ChEBI" id="CHEBI:37565"/>
        <dbReference type="ChEBI" id="CHEBI:58805"/>
        <dbReference type="EC" id="2.7.7.65"/>
    </reaction>
</comment>
<dbReference type="PROSITE" id="PS50885">
    <property type="entry name" value="HAMP"/>
    <property type="match status" value="1"/>
</dbReference>
<evidence type="ECO:0000313" key="8">
    <source>
        <dbReference type="Proteomes" id="UP000186609"/>
    </source>
</evidence>
<dbReference type="InterPro" id="IPR000160">
    <property type="entry name" value="GGDEF_dom"/>
</dbReference>
<dbReference type="AlphaFoldDB" id="A0A1P8JXY6"/>
<evidence type="ECO:0000256" key="1">
    <source>
        <dbReference type="ARBA" id="ARBA00012528"/>
    </source>
</evidence>
<dbReference type="EC" id="2.7.7.65" evidence="1"/>
<dbReference type="Pfam" id="PF00990">
    <property type="entry name" value="GGDEF"/>
    <property type="match status" value="1"/>
</dbReference>
<protein>
    <recommendedName>
        <fullName evidence="1">diguanylate cyclase</fullName>
        <ecNumber evidence="1">2.7.7.65</ecNumber>
    </recommendedName>
</protein>
<keyword evidence="4" id="KW-1133">Transmembrane helix</keyword>
<evidence type="ECO:0000313" key="7">
    <source>
        <dbReference type="EMBL" id="APW38607.1"/>
    </source>
</evidence>
<proteinExistence type="predicted"/>
<dbReference type="CDD" id="cd18774">
    <property type="entry name" value="PDC2_HK_sensor"/>
    <property type="match status" value="1"/>
</dbReference>
<dbReference type="Gene3D" id="3.30.450.20">
    <property type="entry name" value="PAS domain"/>
    <property type="match status" value="1"/>
</dbReference>
<dbReference type="KEGG" id="rhy:RD110_16540"/>
<evidence type="ECO:0000256" key="3">
    <source>
        <dbReference type="SAM" id="Coils"/>
    </source>
</evidence>
<dbReference type="GO" id="GO:0043709">
    <property type="term" value="P:cell adhesion involved in single-species biofilm formation"/>
    <property type="evidence" value="ECO:0007669"/>
    <property type="project" value="TreeGrafter"/>
</dbReference>
<dbReference type="InterPro" id="IPR050469">
    <property type="entry name" value="Diguanylate_Cyclase"/>
</dbReference>
<dbReference type="PROSITE" id="PS50887">
    <property type="entry name" value="GGDEF"/>
    <property type="match status" value="1"/>
</dbReference>
<dbReference type="OrthoDB" id="9814866at2"/>
<dbReference type="GO" id="GO:0052621">
    <property type="term" value="F:diguanylate cyclase activity"/>
    <property type="evidence" value="ECO:0007669"/>
    <property type="project" value="UniProtKB-EC"/>
</dbReference>
<feature type="coiled-coil region" evidence="3">
    <location>
        <begin position="381"/>
        <end position="408"/>
    </location>
</feature>
<accession>A0A1P8JXY6</accession>
<dbReference type="InterPro" id="IPR003660">
    <property type="entry name" value="HAMP_dom"/>
</dbReference>
<dbReference type="PANTHER" id="PTHR45138:SF9">
    <property type="entry name" value="DIGUANYLATE CYCLASE DGCM-RELATED"/>
    <property type="match status" value="1"/>
</dbReference>
<dbReference type="InterPro" id="IPR043128">
    <property type="entry name" value="Rev_trsase/Diguanyl_cyclase"/>
</dbReference>
<name>A0A1P8JXY6_9BURK</name>
<dbReference type="GO" id="GO:1902201">
    <property type="term" value="P:negative regulation of bacterial-type flagellum-dependent cell motility"/>
    <property type="evidence" value="ECO:0007669"/>
    <property type="project" value="TreeGrafter"/>
</dbReference>
<feature type="transmembrane region" description="Helical" evidence="4">
    <location>
        <begin position="309"/>
        <end position="328"/>
    </location>
</feature>
<dbReference type="SMART" id="SM00267">
    <property type="entry name" value="GGDEF"/>
    <property type="match status" value="1"/>
</dbReference>
<dbReference type="EMBL" id="CP019236">
    <property type="protein sequence ID" value="APW38607.1"/>
    <property type="molecule type" value="Genomic_DNA"/>
</dbReference>
<evidence type="ECO:0000256" key="4">
    <source>
        <dbReference type="SAM" id="Phobius"/>
    </source>
</evidence>
<dbReference type="RefSeq" id="WP_076200486.1">
    <property type="nucleotide sequence ID" value="NZ_CP019236.1"/>
</dbReference>
<feature type="domain" description="HAMP" evidence="5">
    <location>
        <begin position="329"/>
        <end position="382"/>
    </location>
</feature>
<sequence>MKLKPFSHWSLRLQMALVFSALAVAATAALSYVWISMLTPRIEQAAADGLQAVAHNAARTLSEGLFERSREMELLANAEPMWVNGLEDDGVRQILALSQSATPSSRWIGVADLRGVVRSATGNLLVGQSVKERPWYAKGLKGVYVGDVHAAKLLAALLPPAQDGAPERFVDFAAPIKVDGVVVGVLAAHGTWDWTRRVIESLMPPRARELGLSVFIFDRAGNVIYAPDGQTDRFAAEGQKLPVLDPARAISVGNGIHVAVVPWKDGQDYLTSVVRLPARTPASDLGWHVVASMPVSVAFIDERAATQRAIWVGLAVAVLATGLAWLAAARLSAHLSAITAAAGEVRAGRPGAQIPLLHSSADVHQLSTALHGMTERLMHVQEETEQRVRDRTRELEKATQELANQARTDPMTGLLNRRGFEPPWQHGLALARRSGRPLSVVMVDIDHFKRVNDTFGHETGDVVIKHLAQLMTSRLRGTDWVARLGGEEFVAMLPDTDVDQAERIARELVQAMAAQELPAVGRVTISAGVAGLAPDVDDGAMLLRRADAALYQAKHGGRNQACAWSAGA</sequence>
<dbReference type="NCBIfam" id="TIGR00254">
    <property type="entry name" value="GGDEF"/>
    <property type="match status" value="1"/>
</dbReference>
<gene>
    <name evidence="7" type="ORF">RD110_16540</name>
</gene>
<dbReference type="GO" id="GO:0007165">
    <property type="term" value="P:signal transduction"/>
    <property type="evidence" value="ECO:0007669"/>
    <property type="project" value="InterPro"/>
</dbReference>
<dbReference type="InterPro" id="IPR029787">
    <property type="entry name" value="Nucleotide_cyclase"/>
</dbReference>
<evidence type="ECO:0000256" key="2">
    <source>
        <dbReference type="ARBA" id="ARBA00034247"/>
    </source>
</evidence>
<evidence type="ECO:0000259" key="5">
    <source>
        <dbReference type="PROSITE" id="PS50885"/>
    </source>
</evidence>
<dbReference type="Gene3D" id="6.10.340.10">
    <property type="match status" value="1"/>
</dbReference>
<dbReference type="STRING" id="1842727.RD110_16540"/>
<dbReference type="FunFam" id="3.30.70.270:FF:000001">
    <property type="entry name" value="Diguanylate cyclase domain protein"/>
    <property type="match status" value="1"/>
</dbReference>
<dbReference type="SUPFAM" id="SSF55073">
    <property type="entry name" value="Nucleotide cyclase"/>
    <property type="match status" value="1"/>
</dbReference>
<dbReference type="Gene3D" id="3.30.70.270">
    <property type="match status" value="1"/>
</dbReference>
<dbReference type="GO" id="GO:0005886">
    <property type="term" value="C:plasma membrane"/>
    <property type="evidence" value="ECO:0007669"/>
    <property type="project" value="TreeGrafter"/>
</dbReference>
<dbReference type="Proteomes" id="UP000186609">
    <property type="component" value="Chromosome"/>
</dbReference>